<dbReference type="InterPro" id="IPR001362">
    <property type="entry name" value="Glyco_hydro_32"/>
</dbReference>
<accession>A0A7N0VDB9</accession>
<dbReference type="CDD" id="cd18624">
    <property type="entry name" value="GH32_Fruct1-like"/>
    <property type="match status" value="1"/>
</dbReference>
<keyword evidence="9" id="KW-1185">Reference proteome</keyword>
<dbReference type="PROSITE" id="PS00609">
    <property type="entry name" value="GLYCOSYL_HYDROL_F32"/>
    <property type="match status" value="1"/>
</dbReference>
<feature type="signal peptide" evidence="5">
    <location>
        <begin position="1"/>
        <end position="20"/>
    </location>
</feature>
<evidence type="ECO:0000313" key="8">
    <source>
        <dbReference type="EnsemblPlants" id="Kaladp0515s0232.1.v1.1"/>
    </source>
</evidence>
<dbReference type="Gene3D" id="2.60.120.560">
    <property type="entry name" value="Exo-inulinase, domain 1"/>
    <property type="match status" value="1"/>
</dbReference>
<evidence type="ECO:0000256" key="4">
    <source>
        <dbReference type="RuleBase" id="RU362110"/>
    </source>
</evidence>
<dbReference type="InterPro" id="IPR018053">
    <property type="entry name" value="Glyco_hydro_32_AS"/>
</dbReference>
<evidence type="ECO:0000256" key="3">
    <source>
        <dbReference type="ARBA" id="ARBA00023295"/>
    </source>
</evidence>
<dbReference type="InterPro" id="IPR023296">
    <property type="entry name" value="Glyco_hydro_beta-prop_sf"/>
</dbReference>
<keyword evidence="2 4" id="KW-0378">Hydrolase</keyword>
<dbReference type="AlphaFoldDB" id="A0A7N0VDB9"/>
<dbReference type="GO" id="GO:0004553">
    <property type="term" value="F:hydrolase activity, hydrolyzing O-glycosyl compounds"/>
    <property type="evidence" value="ECO:0007669"/>
    <property type="project" value="InterPro"/>
</dbReference>
<dbReference type="SUPFAM" id="SSF49899">
    <property type="entry name" value="Concanavalin A-like lectins/glucanases"/>
    <property type="match status" value="1"/>
</dbReference>
<feature type="domain" description="Glycosyl hydrolase family 32 N-terminal" evidence="6">
    <location>
        <begin position="38"/>
        <end position="354"/>
    </location>
</feature>
<dbReference type="InterPro" id="IPR013148">
    <property type="entry name" value="Glyco_hydro_32_N"/>
</dbReference>
<comment type="similarity">
    <text evidence="1 4">Belongs to the glycosyl hydrolase 32 family.</text>
</comment>
<dbReference type="OMA" id="WLLNTEK"/>
<dbReference type="SMART" id="SM00640">
    <property type="entry name" value="Glyco_32"/>
    <property type="match status" value="1"/>
</dbReference>
<dbReference type="InterPro" id="IPR013189">
    <property type="entry name" value="Glyco_hydro_32_C"/>
</dbReference>
<dbReference type="SUPFAM" id="SSF75005">
    <property type="entry name" value="Arabinanase/levansucrase/invertase"/>
    <property type="match status" value="1"/>
</dbReference>
<proteinExistence type="inferred from homology"/>
<reference evidence="8" key="1">
    <citation type="submission" date="2021-01" db="UniProtKB">
        <authorList>
            <consortium name="EnsemblPlants"/>
        </authorList>
    </citation>
    <scope>IDENTIFICATION</scope>
</reference>
<keyword evidence="5" id="KW-0732">Signal</keyword>
<evidence type="ECO:0000256" key="5">
    <source>
        <dbReference type="SAM" id="SignalP"/>
    </source>
</evidence>
<feature type="domain" description="Glycosyl hydrolase family 32 C-terminal" evidence="7">
    <location>
        <begin position="357"/>
        <end position="551"/>
    </location>
</feature>
<dbReference type="InterPro" id="IPR050551">
    <property type="entry name" value="Fructan_Metab_Enzymes"/>
</dbReference>
<evidence type="ECO:0000313" key="9">
    <source>
        <dbReference type="Proteomes" id="UP000594263"/>
    </source>
</evidence>
<dbReference type="Gramene" id="Kaladp0515s0232.1.v1.1">
    <property type="protein sequence ID" value="Kaladp0515s0232.1.v1.1"/>
    <property type="gene ID" value="Kaladp0515s0232.v1.1"/>
</dbReference>
<dbReference type="InterPro" id="IPR013320">
    <property type="entry name" value="ConA-like_dom_sf"/>
</dbReference>
<evidence type="ECO:0000256" key="1">
    <source>
        <dbReference type="ARBA" id="ARBA00009902"/>
    </source>
</evidence>
<name>A0A7N0VDB9_KALFE</name>
<dbReference type="FunFam" id="2.60.120.560:FF:000002">
    <property type="entry name" value="Beta-fructofuranosidase, insoluble isoenzyme CWINV1"/>
    <property type="match status" value="1"/>
</dbReference>
<dbReference type="Pfam" id="PF00251">
    <property type="entry name" value="Glyco_hydro_32N"/>
    <property type="match status" value="1"/>
</dbReference>
<evidence type="ECO:0000259" key="6">
    <source>
        <dbReference type="Pfam" id="PF00251"/>
    </source>
</evidence>
<evidence type="ECO:0000259" key="7">
    <source>
        <dbReference type="Pfam" id="PF08244"/>
    </source>
</evidence>
<dbReference type="Gene3D" id="2.115.10.20">
    <property type="entry name" value="Glycosyl hydrolase domain, family 43"/>
    <property type="match status" value="1"/>
</dbReference>
<feature type="chain" id="PRO_5029575712" evidence="5">
    <location>
        <begin position="21"/>
        <end position="580"/>
    </location>
</feature>
<dbReference type="Proteomes" id="UP000594263">
    <property type="component" value="Unplaced"/>
</dbReference>
<dbReference type="Pfam" id="PF08244">
    <property type="entry name" value="Glyco_hydro_32C"/>
    <property type="match status" value="1"/>
</dbReference>
<sequence>MDRFPLAAILCFVVFTSQESKSVVADGSASQPYRTAYHFQPLKNWMNDPNGPVYYKGVYHLFYQHNPDAATWRTQIAWGHSISHDLINWVHLDHALHPSESYDINGCWSGSITLLPGDVPAMFYTGVDSQGRQVQNLATPKNSSDPYLVEWVKSPHNPVMIPPSGVGESLYRDPTSAWRGPDGVWRVLVGAEKNGNGVAFMYKSSDFVNWSLTESPLHSSENTAMWECPDFYPVEENGEYGVETSVQGNGLKHVLKVSFDSQEAYILGKYVGETDEFVSESNMVGGGLDLRHDNGKFYASKSFYDPARKRRVLWGWVNESDSDEDSCRRGWAGLQSFPRSILLSKTGKQLVQWPIDEIEKLRSEAVSFHGEELHGGSLLEVSGITASQADVEVSFKIPNLEDVEALDPSWINPQVICSSRDASVQGRYGPFGLLVFASESLTEQTAVFFRIFRKNLDSLVVVMCSDQSRSSLRGGIDKTTFGAFLDIDLRHESISLRTLIDHSIVESFGGNGLACITARVYPTLAIDEAAHLYAFNNGTRAVEISRLEAWSMKKARLAPVTHSDEGLSSTASTAAAWLMT</sequence>
<dbReference type="EnsemblPlants" id="Kaladp0515s0232.1.v1.1">
    <property type="protein sequence ID" value="Kaladp0515s0232.1.v1.1"/>
    <property type="gene ID" value="Kaladp0515s0232.v1.1"/>
</dbReference>
<keyword evidence="3 4" id="KW-0326">Glycosidase</keyword>
<protein>
    <submittedName>
        <fullName evidence="8">Uncharacterized protein</fullName>
    </submittedName>
</protein>
<dbReference type="GO" id="GO:0005975">
    <property type="term" value="P:carbohydrate metabolic process"/>
    <property type="evidence" value="ECO:0007669"/>
    <property type="project" value="InterPro"/>
</dbReference>
<organism evidence="8 9">
    <name type="scientific">Kalanchoe fedtschenkoi</name>
    <name type="common">Lavender scallops</name>
    <name type="synonym">South American air plant</name>
    <dbReference type="NCBI Taxonomy" id="63787"/>
    <lineage>
        <taxon>Eukaryota</taxon>
        <taxon>Viridiplantae</taxon>
        <taxon>Streptophyta</taxon>
        <taxon>Embryophyta</taxon>
        <taxon>Tracheophyta</taxon>
        <taxon>Spermatophyta</taxon>
        <taxon>Magnoliopsida</taxon>
        <taxon>eudicotyledons</taxon>
        <taxon>Gunneridae</taxon>
        <taxon>Pentapetalae</taxon>
        <taxon>Saxifragales</taxon>
        <taxon>Crassulaceae</taxon>
        <taxon>Kalanchoe</taxon>
    </lineage>
</organism>
<dbReference type="PANTHER" id="PTHR31953">
    <property type="entry name" value="BETA-FRUCTOFURANOSIDASE, INSOLUBLE ISOENZYME CWINV1-RELATED"/>
    <property type="match status" value="1"/>
</dbReference>
<evidence type="ECO:0000256" key="2">
    <source>
        <dbReference type="ARBA" id="ARBA00022801"/>
    </source>
</evidence>